<sequence>MSALGRNIGNFVLTFSAKRTSFATANGLKSGLLSCCGSTYTPLPKDNHHHHRAHIQVNSSKSGLKTDLFNANNNTFDYLSVRNYGTNNLQVAPTPKSLLGSICESEINDFKTIIPEGNDIEAFLEESGFELTKEKETAFLKKKFADGTQITVKFDLMEQNDPFQEDDEFGDMDKEDQDEDQEEDQEEEEQEEQDEEQEQDEDEDAENEDGEDGEQPHEHSFEVQLSKANGENKLTFGCFAAQDGNYTISGFYKGGFEDIVNPVDIGGTSEEFQTNILLLLEQYGVNERLSFFIHDYIHSKKLNDYIDSFQALKDFASEK</sequence>
<evidence type="ECO:0000313" key="2">
    <source>
        <dbReference type="EMBL" id="KAF2077745.1"/>
    </source>
</evidence>
<comment type="caution">
    <text evidence="2">The sequence shown here is derived from an EMBL/GenBank/DDBJ whole genome shotgun (WGS) entry which is preliminary data.</text>
</comment>
<dbReference type="PANTHER" id="PTHR10826">
    <property type="entry name" value="COMPLEMENT COMPONENT 1"/>
    <property type="match status" value="1"/>
</dbReference>
<dbReference type="Pfam" id="PF02330">
    <property type="entry name" value="MAM33"/>
    <property type="match status" value="1"/>
</dbReference>
<feature type="region of interest" description="Disordered" evidence="1">
    <location>
        <begin position="155"/>
        <end position="221"/>
    </location>
</feature>
<keyword evidence="3" id="KW-1185">Reference proteome</keyword>
<protein>
    <recommendedName>
        <fullName evidence="4">Mitochondrial glycoprotein family member</fullName>
    </recommendedName>
</protein>
<dbReference type="EMBL" id="AJWJ01000020">
    <property type="protein sequence ID" value="KAF2077745.1"/>
    <property type="molecule type" value="Genomic_DNA"/>
</dbReference>
<dbReference type="GO" id="GO:0042256">
    <property type="term" value="P:cytosolic ribosome assembly"/>
    <property type="evidence" value="ECO:0007669"/>
    <property type="project" value="TreeGrafter"/>
</dbReference>
<evidence type="ECO:0000256" key="1">
    <source>
        <dbReference type="SAM" id="MobiDB-lite"/>
    </source>
</evidence>
<accession>A0A8J4V206</accession>
<dbReference type="Proteomes" id="UP000695562">
    <property type="component" value="Unassembled WGS sequence"/>
</dbReference>
<dbReference type="InterPro" id="IPR036561">
    <property type="entry name" value="MAM33_sf"/>
</dbReference>
<organism evidence="2 3">
    <name type="scientific">Polysphondylium violaceum</name>
    <dbReference type="NCBI Taxonomy" id="133409"/>
    <lineage>
        <taxon>Eukaryota</taxon>
        <taxon>Amoebozoa</taxon>
        <taxon>Evosea</taxon>
        <taxon>Eumycetozoa</taxon>
        <taxon>Dictyostelia</taxon>
        <taxon>Dictyosteliales</taxon>
        <taxon>Dictyosteliaceae</taxon>
        <taxon>Polysphondylium</taxon>
    </lineage>
</organism>
<dbReference type="PANTHER" id="PTHR10826:SF1">
    <property type="entry name" value="COMPLEMENT COMPONENT 1 Q SUBCOMPONENT-BINDING PROTEIN, MITOCHONDRIAL"/>
    <property type="match status" value="1"/>
</dbReference>
<evidence type="ECO:0008006" key="4">
    <source>
        <dbReference type="Google" id="ProtNLM"/>
    </source>
</evidence>
<dbReference type="AlphaFoldDB" id="A0A8J4V206"/>
<evidence type="ECO:0000313" key="3">
    <source>
        <dbReference type="Proteomes" id="UP000695562"/>
    </source>
</evidence>
<gene>
    <name evidence="2" type="ORF">CYY_000932</name>
</gene>
<feature type="compositionally biased region" description="Acidic residues" evidence="1">
    <location>
        <begin position="163"/>
        <end position="213"/>
    </location>
</feature>
<proteinExistence type="predicted"/>
<dbReference type="InterPro" id="IPR003428">
    <property type="entry name" value="MAM33"/>
</dbReference>
<name>A0A8J4V206_9MYCE</name>
<dbReference type="Gene3D" id="3.10.280.10">
    <property type="entry name" value="Mitochondrial glycoprotein"/>
    <property type="match status" value="2"/>
</dbReference>
<dbReference type="SUPFAM" id="SSF54529">
    <property type="entry name" value="Mitochondrial glycoprotein MAM33-like"/>
    <property type="match status" value="1"/>
</dbReference>
<dbReference type="GO" id="GO:0005759">
    <property type="term" value="C:mitochondrial matrix"/>
    <property type="evidence" value="ECO:0007669"/>
    <property type="project" value="InterPro"/>
</dbReference>
<dbReference type="OrthoDB" id="278212at2759"/>
<reference evidence="2" key="1">
    <citation type="submission" date="2020-01" db="EMBL/GenBank/DDBJ databases">
        <title>Development of genomics and gene disruption for Polysphondylium violaceum indicates a role for the polyketide synthase stlB in stalk morphogenesis.</title>
        <authorList>
            <person name="Narita B."/>
            <person name="Kawabe Y."/>
            <person name="Kin K."/>
            <person name="Saito T."/>
            <person name="Gibbs R."/>
            <person name="Kuspa A."/>
            <person name="Muzny D."/>
            <person name="Queller D."/>
            <person name="Richards S."/>
            <person name="Strassman J."/>
            <person name="Sucgang R."/>
            <person name="Worley K."/>
            <person name="Schaap P."/>
        </authorList>
    </citation>
    <scope>NUCLEOTIDE SEQUENCE</scope>
    <source>
        <strain evidence="2">QSvi11</strain>
    </source>
</reference>